<gene>
    <name evidence="4" type="ORF">AMS68_002859</name>
</gene>
<accession>A0A6H0XRF1</accession>
<reference evidence="4 5" key="1">
    <citation type="journal article" date="2016" name="Sci. Rep.">
        <title>Peltaster fructicola genome reveals evolution from an invasive phytopathogen to an ectophytic parasite.</title>
        <authorList>
            <person name="Xu C."/>
            <person name="Chen H."/>
            <person name="Gleason M.L."/>
            <person name="Xu J.R."/>
            <person name="Liu H."/>
            <person name="Zhang R."/>
            <person name="Sun G."/>
        </authorList>
    </citation>
    <scope>NUCLEOTIDE SEQUENCE [LARGE SCALE GENOMIC DNA]</scope>
    <source>
        <strain evidence="4 5">LNHT1506</strain>
    </source>
</reference>
<keyword evidence="5" id="KW-1185">Reference proteome</keyword>
<feature type="transmembrane region" description="Helical" evidence="2">
    <location>
        <begin position="176"/>
        <end position="201"/>
    </location>
</feature>
<evidence type="ECO:0000256" key="3">
    <source>
        <dbReference type="SAM" id="SignalP"/>
    </source>
</evidence>
<keyword evidence="2" id="KW-0812">Transmembrane</keyword>
<evidence type="ECO:0000256" key="1">
    <source>
        <dbReference type="SAM" id="MobiDB-lite"/>
    </source>
</evidence>
<dbReference type="Proteomes" id="UP000503462">
    <property type="component" value="Chromosome 2"/>
</dbReference>
<evidence type="ECO:0000256" key="2">
    <source>
        <dbReference type="SAM" id="Phobius"/>
    </source>
</evidence>
<keyword evidence="2" id="KW-0472">Membrane</keyword>
<keyword evidence="2" id="KW-1133">Transmembrane helix</keyword>
<organism evidence="4 5">
    <name type="scientific">Peltaster fructicola</name>
    <dbReference type="NCBI Taxonomy" id="286661"/>
    <lineage>
        <taxon>Eukaryota</taxon>
        <taxon>Fungi</taxon>
        <taxon>Dikarya</taxon>
        <taxon>Ascomycota</taxon>
        <taxon>Pezizomycotina</taxon>
        <taxon>Dothideomycetes</taxon>
        <taxon>Dothideomycetes incertae sedis</taxon>
        <taxon>Peltaster</taxon>
    </lineage>
</organism>
<evidence type="ECO:0000313" key="4">
    <source>
        <dbReference type="EMBL" id="QIW97341.1"/>
    </source>
</evidence>
<feature type="signal peptide" evidence="3">
    <location>
        <begin position="1"/>
        <end position="19"/>
    </location>
</feature>
<feature type="region of interest" description="Disordered" evidence="1">
    <location>
        <begin position="133"/>
        <end position="167"/>
    </location>
</feature>
<evidence type="ECO:0008006" key="6">
    <source>
        <dbReference type="Google" id="ProtNLM"/>
    </source>
</evidence>
<sequence>MMLLQYFVLLALSWSSALAADNATNHIYSPGDSDASAQGDIIWRAGNDYTLNWTTSTEQPYTFSLWQALPGTGTANWIQYVYTTNPRPGNNSISWTCTPGSADLLRSSLFYMQLTAADVSISSHSFNITVGPSSRTSSLSSSSTTSSTTAGSISASATSTSNTDSASNVDSGVVKVALGVGLGIGIPLVLLATIWLGFVIYRQNHRNRVLKPSADLSEDGSWSGYHQVMQHDQPGMSMIPVYEKHAEQGISEVPAHREPAELAVDTRR</sequence>
<protein>
    <recommendedName>
        <fullName evidence="6">Mid2 domain-containing protein</fullName>
    </recommendedName>
</protein>
<keyword evidence="3" id="KW-0732">Signal</keyword>
<dbReference type="AlphaFoldDB" id="A0A6H0XRF1"/>
<evidence type="ECO:0000313" key="5">
    <source>
        <dbReference type="Proteomes" id="UP000503462"/>
    </source>
</evidence>
<feature type="chain" id="PRO_5026001326" description="Mid2 domain-containing protein" evidence="3">
    <location>
        <begin position="20"/>
        <end position="268"/>
    </location>
</feature>
<proteinExistence type="predicted"/>
<dbReference type="EMBL" id="CP051140">
    <property type="protein sequence ID" value="QIW97341.1"/>
    <property type="molecule type" value="Genomic_DNA"/>
</dbReference>
<name>A0A6H0XRF1_9PEZI</name>